<feature type="region of interest" description="Disordered" evidence="9">
    <location>
        <begin position="134"/>
        <end position="164"/>
    </location>
</feature>
<gene>
    <name evidence="11" type="ORF">COCNU_06G005210</name>
</gene>
<feature type="compositionally biased region" description="Basic and acidic residues" evidence="9">
    <location>
        <begin position="147"/>
        <end position="164"/>
    </location>
</feature>
<keyword evidence="6" id="KW-0067">ATP-binding</keyword>
<dbReference type="PROSITE" id="PS50011">
    <property type="entry name" value="PROTEIN_KINASE_DOM"/>
    <property type="match status" value="1"/>
</dbReference>
<keyword evidence="4" id="KW-0547">Nucleotide-binding</keyword>
<dbReference type="EMBL" id="CM017877">
    <property type="protein sequence ID" value="KAG1346692.1"/>
    <property type="molecule type" value="Genomic_DNA"/>
</dbReference>
<sequence length="164" mass="18671">MKVMDKASLVSRNKLIQAQTEREILGLLDHPFLPTLYSQVETDTLYFLVMEYRSGGGLHNLQQKQPNKYFSEQAACLLVKDPQKRIAYRRGATEIRQHPLFEDVNWALVRSSTPPHIPEPVDLARFACKEVPNAGKKPAENGINGKDMSKGKTNDSPHLDFEYF</sequence>
<evidence type="ECO:0000256" key="2">
    <source>
        <dbReference type="ARBA" id="ARBA00022527"/>
    </source>
</evidence>
<feature type="domain" description="Protein kinase" evidence="10">
    <location>
        <begin position="1"/>
        <end position="164"/>
    </location>
</feature>
<comment type="catalytic activity">
    <reaction evidence="8">
        <text>L-seryl-[protein] + ATP = O-phospho-L-seryl-[protein] + ADP + H(+)</text>
        <dbReference type="Rhea" id="RHEA:17989"/>
        <dbReference type="Rhea" id="RHEA-COMP:9863"/>
        <dbReference type="Rhea" id="RHEA-COMP:11604"/>
        <dbReference type="ChEBI" id="CHEBI:15378"/>
        <dbReference type="ChEBI" id="CHEBI:29999"/>
        <dbReference type="ChEBI" id="CHEBI:30616"/>
        <dbReference type="ChEBI" id="CHEBI:83421"/>
        <dbReference type="ChEBI" id="CHEBI:456216"/>
        <dbReference type="EC" id="2.7.11.1"/>
    </reaction>
</comment>
<dbReference type="GO" id="GO:0005524">
    <property type="term" value="F:ATP binding"/>
    <property type="evidence" value="ECO:0007669"/>
    <property type="project" value="UniProtKB-KW"/>
</dbReference>
<keyword evidence="2" id="KW-0723">Serine/threonine-protein kinase</keyword>
<name>A0A8K0IB85_COCNU</name>
<reference evidence="11" key="2">
    <citation type="submission" date="2019-07" db="EMBL/GenBank/DDBJ databases">
        <authorList>
            <person name="Yang Y."/>
            <person name="Bocs S."/>
            <person name="Baudouin L."/>
        </authorList>
    </citation>
    <scope>NUCLEOTIDE SEQUENCE</scope>
    <source>
        <tissue evidence="11">Spear leaf of Hainan Tall coconut</tissue>
    </source>
</reference>
<dbReference type="InterPro" id="IPR000719">
    <property type="entry name" value="Prot_kinase_dom"/>
</dbReference>
<accession>A0A8K0IB85</accession>
<dbReference type="Gene3D" id="3.30.200.20">
    <property type="entry name" value="Phosphorylase Kinase, domain 1"/>
    <property type="match status" value="1"/>
</dbReference>
<evidence type="ECO:0000313" key="12">
    <source>
        <dbReference type="Proteomes" id="UP000797356"/>
    </source>
</evidence>
<evidence type="ECO:0000313" key="11">
    <source>
        <dbReference type="EMBL" id="KAG1346692.1"/>
    </source>
</evidence>
<protein>
    <recommendedName>
        <fullName evidence="1">non-specific serine/threonine protein kinase</fullName>
        <ecNumber evidence="1">2.7.11.1</ecNumber>
    </recommendedName>
</protein>
<dbReference type="Gene3D" id="1.10.510.10">
    <property type="entry name" value="Transferase(Phosphotransferase) domain 1"/>
    <property type="match status" value="1"/>
</dbReference>
<comment type="catalytic activity">
    <reaction evidence="7">
        <text>L-threonyl-[protein] + ATP = O-phospho-L-threonyl-[protein] + ADP + H(+)</text>
        <dbReference type="Rhea" id="RHEA:46608"/>
        <dbReference type="Rhea" id="RHEA-COMP:11060"/>
        <dbReference type="Rhea" id="RHEA-COMP:11605"/>
        <dbReference type="ChEBI" id="CHEBI:15378"/>
        <dbReference type="ChEBI" id="CHEBI:30013"/>
        <dbReference type="ChEBI" id="CHEBI:30616"/>
        <dbReference type="ChEBI" id="CHEBI:61977"/>
        <dbReference type="ChEBI" id="CHEBI:456216"/>
        <dbReference type="EC" id="2.7.11.1"/>
    </reaction>
</comment>
<evidence type="ECO:0000256" key="7">
    <source>
        <dbReference type="ARBA" id="ARBA00047899"/>
    </source>
</evidence>
<evidence type="ECO:0000256" key="6">
    <source>
        <dbReference type="ARBA" id="ARBA00022840"/>
    </source>
</evidence>
<dbReference type="PANTHER" id="PTHR45637">
    <property type="entry name" value="FLIPPASE KINASE 1-RELATED"/>
    <property type="match status" value="1"/>
</dbReference>
<dbReference type="OrthoDB" id="432483at2759"/>
<dbReference type="GO" id="GO:0004674">
    <property type="term" value="F:protein serine/threonine kinase activity"/>
    <property type="evidence" value="ECO:0007669"/>
    <property type="project" value="UniProtKB-KW"/>
</dbReference>
<keyword evidence="5" id="KW-0418">Kinase</keyword>
<evidence type="ECO:0000256" key="1">
    <source>
        <dbReference type="ARBA" id="ARBA00012513"/>
    </source>
</evidence>
<dbReference type="Proteomes" id="UP000797356">
    <property type="component" value="Chromosome 6"/>
</dbReference>
<dbReference type="EC" id="2.7.11.1" evidence="1"/>
<evidence type="ECO:0000256" key="8">
    <source>
        <dbReference type="ARBA" id="ARBA00048679"/>
    </source>
</evidence>
<dbReference type="InterPro" id="IPR011009">
    <property type="entry name" value="Kinase-like_dom_sf"/>
</dbReference>
<evidence type="ECO:0000256" key="9">
    <source>
        <dbReference type="SAM" id="MobiDB-lite"/>
    </source>
</evidence>
<evidence type="ECO:0000256" key="4">
    <source>
        <dbReference type="ARBA" id="ARBA00022741"/>
    </source>
</evidence>
<comment type="caution">
    <text evidence="11">The sequence shown here is derived from an EMBL/GenBank/DDBJ whole genome shotgun (WGS) entry which is preliminary data.</text>
</comment>
<organism evidence="11 12">
    <name type="scientific">Cocos nucifera</name>
    <name type="common">Coconut palm</name>
    <dbReference type="NCBI Taxonomy" id="13894"/>
    <lineage>
        <taxon>Eukaryota</taxon>
        <taxon>Viridiplantae</taxon>
        <taxon>Streptophyta</taxon>
        <taxon>Embryophyta</taxon>
        <taxon>Tracheophyta</taxon>
        <taxon>Spermatophyta</taxon>
        <taxon>Magnoliopsida</taxon>
        <taxon>Liliopsida</taxon>
        <taxon>Arecaceae</taxon>
        <taxon>Arecoideae</taxon>
        <taxon>Cocoseae</taxon>
        <taxon>Attaleinae</taxon>
        <taxon>Cocos</taxon>
    </lineage>
</organism>
<evidence type="ECO:0000256" key="5">
    <source>
        <dbReference type="ARBA" id="ARBA00022777"/>
    </source>
</evidence>
<keyword evidence="12" id="KW-1185">Reference proteome</keyword>
<keyword evidence="3" id="KW-0808">Transferase</keyword>
<evidence type="ECO:0000256" key="3">
    <source>
        <dbReference type="ARBA" id="ARBA00022679"/>
    </source>
</evidence>
<dbReference type="AlphaFoldDB" id="A0A8K0IB85"/>
<dbReference type="SUPFAM" id="SSF56112">
    <property type="entry name" value="Protein kinase-like (PK-like)"/>
    <property type="match status" value="2"/>
</dbReference>
<reference evidence="11" key="1">
    <citation type="journal article" date="2017" name="Gigascience">
        <title>The genome draft of coconut (Cocos nucifera).</title>
        <authorList>
            <person name="Xiao Y."/>
            <person name="Xu P."/>
            <person name="Fan H."/>
            <person name="Baudouin L."/>
            <person name="Xia W."/>
            <person name="Bocs S."/>
            <person name="Xu J."/>
            <person name="Li Q."/>
            <person name="Guo A."/>
            <person name="Zhou L."/>
            <person name="Li J."/>
            <person name="Wu Y."/>
            <person name="Ma Z."/>
            <person name="Armero A."/>
            <person name="Issali A.E."/>
            <person name="Liu N."/>
            <person name="Peng M."/>
            <person name="Yang Y."/>
        </authorList>
    </citation>
    <scope>NUCLEOTIDE SEQUENCE</scope>
    <source>
        <tissue evidence="11">Spear leaf of Hainan Tall coconut</tissue>
    </source>
</reference>
<evidence type="ECO:0000259" key="10">
    <source>
        <dbReference type="PROSITE" id="PS50011"/>
    </source>
</evidence>
<proteinExistence type="predicted"/>